<dbReference type="OrthoDB" id="9802987at2"/>
<evidence type="ECO:0000313" key="2">
    <source>
        <dbReference type="Proteomes" id="UP000315648"/>
    </source>
</evidence>
<evidence type="ECO:0008006" key="3">
    <source>
        <dbReference type="Google" id="ProtNLM"/>
    </source>
</evidence>
<dbReference type="AlphaFoldDB" id="A0A556QJ32"/>
<dbReference type="Gene3D" id="3.90.550.20">
    <property type="match status" value="1"/>
</dbReference>
<dbReference type="InterPro" id="IPR029044">
    <property type="entry name" value="Nucleotide-diphossugar_trans"/>
</dbReference>
<dbReference type="Pfam" id="PF04488">
    <property type="entry name" value="Gly_transf_sug"/>
    <property type="match status" value="1"/>
</dbReference>
<organism evidence="1 2">
    <name type="scientific">Rariglobus hedericola</name>
    <dbReference type="NCBI Taxonomy" id="2597822"/>
    <lineage>
        <taxon>Bacteria</taxon>
        <taxon>Pseudomonadati</taxon>
        <taxon>Verrucomicrobiota</taxon>
        <taxon>Opitutia</taxon>
        <taxon>Opitutales</taxon>
        <taxon>Opitutaceae</taxon>
        <taxon>Rariglobus</taxon>
    </lineage>
</organism>
<comment type="caution">
    <text evidence="1">The sequence shown here is derived from an EMBL/GenBank/DDBJ whole genome shotgun (WGS) entry which is preliminary data.</text>
</comment>
<keyword evidence="2" id="KW-1185">Reference proteome</keyword>
<dbReference type="EMBL" id="VMBG01000002">
    <property type="protein sequence ID" value="TSJ76665.1"/>
    <property type="molecule type" value="Genomic_DNA"/>
</dbReference>
<proteinExistence type="predicted"/>
<accession>A0A556QJ32</accession>
<dbReference type="Proteomes" id="UP000315648">
    <property type="component" value="Unassembled WGS sequence"/>
</dbReference>
<sequence>MSRIPRHFHFIFGLRKQTEPFHIAHYLCLESCLRVNRPDRLTLYYHYEPYGPYWKLIKNKIELVRVPLNDQVAGKNYDCALIGQQLRYAHHADFIRLEKLLQHGGVYADMDTLFLRPMPDAFFEKPFVLGRENPVINQQTGAMETSLCNALMLAEPGSAFARIWLEQMPAAFDGSWSNHSCQLADRLHAQHPSLAHVEPSQSFYPFMWTVEDLKGLLEECRPDWRGAYSVHLWAHLWWSAERTDFSPFSGALLTEDFIRKTDTTYTLAARPFLPPAGRLKKRLLIWRIFFTHRLFKAKVA</sequence>
<dbReference type="RefSeq" id="WP_144230422.1">
    <property type="nucleotide sequence ID" value="NZ_CBCRVV010000014.1"/>
</dbReference>
<dbReference type="SUPFAM" id="SSF53448">
    <property type="entry name" value="Nucleotide-diphospho-sugar transferases"/>
    <property type="match status" value="1"/>
</dbReference>
<dbReference type="PANTHER" id="PTHR46830">
    <property type="entry name" value="TRANSFERASE, PUTATIVE-RELATED"/>
    <property type="match status" value="1"/>
</dbReference>
<reference evidence="1 2" key="1">
    <citation type="submission" date="2019-07" db="EMBL/GenBank/DDBJ databases">
        <title>Description of 53C-WASEF.</title>
        <authorList>
            <person name="Pitt A."/>
            <person name="Hahn M.W."/>
        </authorList>
    </citation>
    <scope>NUCLEOTIDE SEQUENCE [LARGE SCALE GENOMIC DNA]</scope>
    <source>
        <strain evidence="1 2">53C-WASEF</strain>
    </source>
</reference>
<protein>
    <recommendedName>
        <fullName evidence="3">Glycosyl transferase</fullName>
    </recommendedName>
</protein>
<dbReference type="InterPro" id="IPR007577">
    <property type="entry name" value="GlycoTrfase_DXD_sugar-bd_CS"/>
</dbReference>
<name>A0A556QJ32_9BACT</name>
<gene>
    <name evidence="1" type="ORF">FPL22_11095</name>
</gene>
<evidence type="ECO:0000313" key="1">
    <source>
        <dbReference type="EMBL" id="TSJ76665.1"/>
    </source>
</evidence>
<dbReference type="PANTHER" id="PTHR46830:SF2">
    <property type="entry name" value="ALPHA-1,4-N-ACETYLGLUCOSAMINYLTRANSFERASE"/>
    <property type="match status" value="1"/>
</dbReference>